<dbReference type="EMBL" id="JANPWB010000008">
    <property type="protein sequence ID" value="KAJ1162521.1"/>
    <property type="molecule type" value="Genomic_DNA"/>
</dbReference>
<dbReference type="Proteomes" id="UP001066276">
    <property type="component" value="Chromosome 4_2"/>
</dbReference>
<accession>A0AAV7SF08</accession>
<name>A0AAV7SF08_PLEWA</name>
<comment type="caution">
    <text evidence="2">The sequence shown here is derived from an EMBL/GenBank/DDBJ whole genome shotgun (WGS) entry which is preliminary data.</text>
</comment>
<organism evidence="2 3">
    <name type="scientific">Pleurodeles waltl</name>
    <name type="common">Iberian ribbed newt</name>
    <dbReference type="NCBI Taxonomy" id="8319"/>
    <lineage>
        <taxon>Eukaryota</taxon>
        <taxon>Metazoa</taxon>
        <taxon>Chordata</taxon>
        <taxon>Craniata</taxon>
        <taxon>Vertebrata</taxon>
        <taxon>Euteleostomi</taxon>
        <taxon>Amphibia</taxon>
        <taxon>Batrachia</taxon>
        <taxon>Caudata</taxon>
        <taxon>Salamandroidea</taxon>
        <taxon>Salamandridae</taxon>
        <taxon>Pleurodelinae</taxon>
        <taxon>Pleurodeles</taxon>
    </lineage>
</organism>
<reference evidence="2" key="1">
    <citation type="journal article" date="2022" name="bioRxiv">
        <title>Sequencing and chromosome-scale assembly of the giantPleurodeles waltlgenome.</title>
        <authorList>
            <person name="Brown T."/>
            <person name="Elewa A."/>
            <person name="Iarovenko S."/>
            <person name="Subramanian E."/>
            <person name="Araus A.J."/>
            <person name="Petzold A."/>
            <person name="Susuki M."/>
            <person name="Suzuki K.-i.T."/>
            <person name="Hayashi T."/>
            <person name="Toyoda A."/>
            <person name="Oliveira C."/>
            <person name="Osipova E."/>
            <person name="Leigh N.D."/>
            <person name="Simon A."/>
            <person name="Yun M.H."/>
        </authorList>
    </citation>
    <scope>NUCLEOTIDE SEQUENCE</scope>
    <source>
        <strain evidence="2">20211129_DDA</strain>
        <tissue evidence="2">Liver</tissue>
    </source>
</reference>
<feature type="region of interest" description="Disordered" evidence="1">
    <location>
        <begin position="128"/>
        <end position="169"/>
    </location>
</feature>
<evidence type="ECO:0000256" key="1">
    <source>
        <dbReference type="SAM" id="MobiDB-lite"/>
    </source>
</evidence>
<protein>
    <submittedName>
        <fullName evidence="2">Uncharacterized protein</fullName>
    </submittedName>
</protein>
<sequence length="169" mass="19220">MLGHTVRTRIPIWESSAHHVQQASDHDELAEIDRTKKAKIKKYANMRQRAQPSTVQEGDWVLFRQEQKRKSDSQYHEHPLQVTSRKGTIVTAVSEDKRVTRNITHFRKCNLPPKQATLGVNYNVTEDAPTPVTRMSTPLSSAVGEPTPPTSASRPQCARHKHARLIEEI</sequence>
<proteinExistence type="predicted"/>
<gene>
    <name evidence="2" type="ORF">NDU88_002989</name>
</gene>
<evidence type="ECO:0000313" key="3">
    <source>
        <dbReference type="Proteomes" id="UP001066276"/>
    </source>
</evidence>
<dbReference type="AlphaFoldDB" id="A0AAV7SF08"/>
<keyword evidence="3" id="KW-1185">Reference proteome</keyword>
<evidence type="ECO:0000313" key="2">
    <source>
        <dbReference type="EMBL" id="KAJ1162521.1"/>
    </source>
</evidence>